<dbReference type="EMBL" id="BTSY01000004">
    <property type="protein sequence ID" value="GMT24102.1"/>
    <property type="molecule type" value="Genomic_DNA"/>
</dbReference>
<protein>
    <recommendedName>
        <fullName evidence="5">Prokaryotic-type class I peptide chain release factors domain-containing protein</fullName>
    </recommendedName>
</protein>
<evidence type="ECO:0000313" key="6">
    <source>
        <dbReference type="EMBL" id="GMT24102.1"/>
    </source>
</evidence>
<dbReference type="PROSITE" id="PS00745">
    <property type="entry name" value="RF_PROK_I"/>
    <property type="match status" value="1"/>
</dbReference>
<dbReference type="Pfam" id="PF00472">
    <property type="entry name" value="RF-1"/>
    <property type="match status" value="1"/>
</dbReference>
<evidence type="ECO:0000256" key="2">
    <source>
        <dbReference type="ARBA" id="ARBA00022481"/>
    </source>
</evidence>
<dbReference type="Gene3D" id="3.30.70.1660">
    <property type="match status" value="1"/>
</dbReference>
<dbReference type="SMART" id="SM00937">
    <property type="entry name" value="PCRF"/>
    <property type="match status" value="1"/>
</dbReference>
<sequence length="382" mass="43595">FSMLRISIRCYASAFREILGTEKANIFMSEIDAKLAATRGEREGSINDSSSVSSTSISYWEGIRRAAIEYKEKREELRQLEEIINADSDDEMVGMAKADLDSVHGSFNQITDELARKIIPRTEVDVLSKCQMEFSAGAGGTEAMIFTAELFEMYRKYSEWRGWIWTPLEVDEVSLGGMRAAIVSIQGKDSYASLRFEAGVHRVQRIPLTDKSRMHTSTSSIAVLPEPEEVSVLIPPQSVTIETMRASGPGGQNVNKRSSAVRMTHKETGISVHVMDERFQHMNMQIAYKRLAAILMQQRVDKMVEKFTSERKLQVGSKARAEKIRTYNFKDDRISDHRLHLNMGNIVEFMRGNEHFDSLVNRLNEMYEKEKLNEIINNRIFE</sequence>
<dbReference type="AlphaFoldDB" id="A0AAV5W1V8"/>
<dbReference type="PANTHER" id="PTHR43804:SF7">
    <property type="entry name" value="LD18447P"/>
    <property type="match status" value="1"/>
</dbReference>
<evidence type="ECO:0000256" key="1">
    <source>
        <dbReference type="ARBA" id="ARBA00010835"/>
    </source>
</evidence>
<dbReference type="InterPro" id="IPR045853">
    <property type="entry name" value="Pep_chain_release_fac_I_sf"/>
</dbReference>
<dbReference type="Pfam" id="PF03462">
    <property type="entry name" value="PCRF"/>
    <property type="match status" value="1"/>
</dbReference>
<name>A0AAV5W1V8_9BILA</name>
<dbReference type="PANTHER" id="PTHR43804">
    <property type="entry name" value="LD18447P"/>
    <property type="match status" value="1"/>
</dbReference>
<keyword evidence="7" id="KW-1185">Reference proteome</keyword>
<feature type="domain" description="Prokaryotic-type class I peptide chain release factors" evidence="5">
    <location>
        <begin position="245"/>
        <end position="261"/>
    </location>
</feature>
<evidence type="ECO:0000256" key="3">
    <source>
        <dbReference type="ARBA" id="ARBA00022917"/>
    </source>
</evidence>
<feature type="coiled-coil region" evidence="4">
    <location>
        <begin position="63"/>
        <end position="90"/>
    </location>
</feature>
<evidence type="ECO:0000256" key="4">
    <source>
        <dbReference type="SAM" id="Coils"/>
    </source>
</evidence>
<dbReference type="GO" id="GO:0003747">
    <property type="term" value="F:translation release factor activity"/>
    <property type="evidence" value="ECO:0007669"/>
    <property type="project" value="InterPro"/>
</dbReference>
<comment type="caution">
    <text evidence="6">The sequence shown here is derived from an EMBL/GenBank/DDBJ whole genome shotgun (WGS) entry which is preliminary data.</text>
</comment>
<reference evidence="6" key="1">
    <citation type="submission" date="2023-10" db="EMBL/GenBank/DDBJ databases">
        <title>Genome assembly of Pristionchus species.</title>
        <authorList>
            <person name="Yoshida K."/>
            <person name="Sommer R.J."/>
        </authorList>
    </citation>
    <scope>NUCLEOTIDE SEQUENCE</scope>
    <source>
        <strain evidence="6">RS5133</strain>
    </source>
</reference>
<evidence type="ECO:0000259" key="5">
    <source>
        <dbReference type="PROSITE" id="PS00745"/>
    </source>
</evidence>
<dbReference type="Proteomes" id="UP001432322">
    <property type="component" value="Unassembled WGS sequence"/>
</dbReference>
<evidence type="ECO:0000313" key="7">
    <source>
        <dbReference type="Proteomes" id="UP001432322"/>
    </source>
</evidence>
<feature type="non-terminal residue" evidence="6">
    <location>
        <position position="1"/>
    </location>
</feature>
<dbReference type="InterPro" id="IPR050057">
    <property type="entry name" value="Prokaryotic/Mito_RF"/>
</dbReference>
<keyword evidence="3" id="KW-0648">Protein biosynthesis</keyword>
<accession>A0AAV5W1V8</accession>
<dbReference type="SUPFAM" id="SSF75620">
    <property type="entry name" value="Release factor"/>
    <property type="match status" value="1"/>
</dbReference>
<proteinExistence type="inferred from homology"/>
<dbReference type="GO" id="GO:0005737">
    <property type="term" value="C:cytoplasm"/>
    <property type="evidence" value="ECO:0007669"/>
    <property type="project" value="UniProtKB-ARBA"/>
</dbReference>
<gene>
    <name evidence="6" type="ORF">PFISCL1PPCAC_15399</name>
</gene>
<dbReference type="InterPro" id="IPR005139">
    <property type="entry name" value="PCRF"/>
</dbReference>
<dbReference type="Gene3D" id="3.30.160.20">
    <property type="match status" value="1"/>
</dbReference>
<dbReference type="Gene3D" id="6.10.140.1950">
    <property type="match status" value="1"/>
</dbReference>
<keyword evidence="2" id="KW-0488">Methylation</keyword>
<comment type="similarity">
    <text evidence="1">Belongs to the prokaryotic/mitochondrial release factor family.</text>
</comment>
<dbReference type="InterPro" id="IPR000352">
    <property type="entry name" value="Pep_chain_release_fac_I"/>
</dbReference>
<keyword evidence="4" id="KW-0175">Coiled coil</keyword>
<organism evidence="6 7">
    <name type="scientific">Pristionchus fissidentatus</name>
    <dbReference type="NCBI Taxonomy" id="1538716"/>
    <lineage>
        <taxon>Eukaryota</taxon>
        <taxon>Metazoa</taxon>
        <taxon>Ecdysozoa</taxon>
        <taxon>Nematoda</taxon>
        <taxon>Chromadorea</taxon>
        <taxon>Rhabditida</taxon>
        <taxon>Rhabditina</taxon>
        <taxon>Diplogasteromorpha</taxon>
        <taxon>Diplogasteroidea</taxon>
        <taxon>Neodiplogasteridae</taxon>
        <taxon>Pristionchus</taxon>
    </lineage>
</organism>